<keyword evidence="2" id="KW-1015">Disulfide bond</keyword>
<feature type="compositionally biased region" description="Basic and acidic residues" evidence="3">
    <location>
        <begin position="551"/>
        <end position="565"/>
    </location>
</feature>
<dbReference type="Pfam" id="PF01117">
    <property type="entry name" value="Aerolysin"/>
    <property type="match status" value="1"/>
</dbReference>
<reference evidence="6 7" key="1">
    <citation type="journal article" date="2007" name="Science">
        <title>Sea anemone genome reveals ancestral eumetazoan gene repertoire and genomic organization.</title>
        <authorList>
            <person name="Putnam N.H."/>
            <person name="Srivastava M."/>
            <person name="Hellsten U."/>
            <person name="Dirks B."/>
            <person name="Chapman J."/>
            <person name="Salamov A."/>
            <person name="Terry A."/>
            <person name="Shapiro H."/>
            <person name="Lindquist E."/>
            <person name="Kapitonov V.V."/>
            <person name="Jurka J."/>
            <person name="Genikhovich G."/>
            <person name="Grigoriev I.V."/>
            <person name="Lucas S.M."/>
            <person name="Steele R.E."/>
            <person name="Finnerty J.R."/>
            <person name="Technau U."/>
            <person name="Martindale M.Q."/>
            <person name="Rokhsar D.S."/>
        </authorList>
    </citation>
    <scope>NUCLEOTIDE SEQUENCE [LARGE SCALE GENOMIC DNA]</scope>
    <source>
        <strain evidence="7">CH2 X CH6</strain>
    </source>
</reference>
<evidence type="ECO:0000313" key="7">
    <source>
        <dbReference type="Proteomes" id="UP000001593"/>
    </source>
</evidence>
<dbReference type="InParanoid" id="A7RL11"/>
<dbReference type="PhylomeDB" id="A7RL11"/>
<dbReference type="OMA" id="WKASHEL"/>
<evidence type="ECO:0000256" key="4">
    <source>
        <dbReference type="SAM" id="SignalP"/>
    </source>
</evidence>
<feature type="chain" id="PRO_5002714309" description="Aerolysin-like C-terminal domain-containing protein" evidence="4">
    <location>
        <begin position="22"/>
        <end position="565"/>
    </location>
</feature>
<feature type="signal peptide" evidence="4">
    <location>
        <begin position="1"/>
        <end position="21"/>
    </location>
</feature>
<protein>
    <recommendedName>
        <fullName evidence="5">Aerolysin-like C-terminal domain-containing protein</fullName>
    </recommendedName>
</protein>
<evidence type="ECO:0000256" key="1">
    <source>
        <dbReference type="ARBA" id="ARBA00009831"/>
    </source>
</evidence>
<dbReference type="InterPro" id="IPR055267">
    <property type="entry name" value="Aerolysin-like_C"/>
</dbReference>
<dbReference type="OrthoDB" id="5950738at2759"/>
<organism evidence="6 7">
    <name type="scientific">Nematostella vectensis</name>
    <name type="common">Starlet sea anemone</name>
    <dbReference type="NCBI Taxonomy" id="45351"/>
    <lineage>
        <taxon>Eukaryota</taxon>
        <taxon>Metazoa</taxon>
        <taxon>Cnidaria</taxon>
        <taxon>Anthozoa</taxon>
        <taxon>Hexacorallia</taxon>
        <taxon>Actiniaria</taxon>
        <taxon>Edwardsiidae</taxon>
        <taxon>Nematostella</taxon>
    </lineage>
</organism>
<evidence type="ECO:0000256" key="2">
    <source>
        <dbReference type="ARBA" id="ARBA00023157"/>
    </source>
</evidence>
<evidence type="ECO:0000256" key="3">
    <source>
        <dbReference type="SAM" id="MobiDB-lite"/>
    </source>
</evidence>
<dbReference type="PANTHER" id="PTHR34007">
    <property type="entry name" value="AEROLYSIN-LIKE PROTEIN-RELATED"/>
    <property type="match status" value="1"/>
</dbReference>
<dbReference type="EMBL" id="DS469517">
    <property type="protein sequence ID" value="EDO47856.1"/>
    <property type="molecule type" value="Genomic_DNA"/>
</dbReference>
<sequence>MFFAGCPVLLALALLVSPLQGCSEANWQISFDKEGYSTCNSKNDYINGLYRNNNAGGNDGIHLIEKARCCPIPYPFWYQPTDCVIADWVHSLDNNYRWSTCPGGHFLQGFYRSGDKWLHNIEYGKCCKPANHPHWWGHCYNQDVGRSFDNVGTSKCNDGYFMTGVYRGSCNKLYCIESFKCCKMVNSPPALTSLSEVKTRVMDTAMNPLARLANYLGYGWCASCRAQWVGEDFRRNGDSWEADKKGPCDGYNSHHRLKMHFGNFKFGIKRIKYGNLVIQSMKPEVYYSGTVRNNDPTPLIHKVEREVRDVRTVTHTTTSSWKASHELGVEISYTPPGATGGFGGKVSYKFNYESSSTTTDTNTNTQWFIDKVMSEKTLAPYTAAEYRIMLTRTRITVPYTATIIAHFSAELDGFLRWGGGYNGDSTNYHYQHRGSKRRSTVKYRFGDASTPLYQDLKDKSSRNIRPWQWHDMTSRYQYAQSLINQLADERLYEFTLTGQFEDVVGHDASVLWKTVSLNGKRRVVEVFPTDNTEDPPRVFPKPPTVVLTPGKRPEIPEDVKGSKTA</sequence>
<feature type="region of interest" description="Disordered" evidence="3">
    <location>
        <begin position="532"/>
        <end position="565"/>
    </location>
</feature>
<gene>
    <name evidence="6" type="ORF">NEMVEDRAFT_v1g239031</name>
</gene>
<keyword evidence="7" id="KW-1185">Reference proteome</keyword>
<proteinExistence type="inferred from homology"/>
<evidence type="ECO:0000313" key="6">
    <source>
        <dbReference type="EMBL" id="EDO47856.1"/>
    </source>
</evidence>
<feature type="domain" description="Aerolysin-like C-terminal" evidence="5">
    <location>
        <begin position="192"/>
        <end position="534"/>
    </location>
</feature>
<dbReference type="HOGENOM" id="CLU_035183_0_0_1"/>
<dbReference type="SUPFAM" id="SSF56973">
    <property type="entry name" value="Aerolisin/ETX pore-forming domain"/>
    <property type="match status" value="1"/>
</dbReference>
<dbReference type="CDD" id="cd20219">
    <property type="entry name" value="PFM_physalysin-1-like"/>
    <property type="match status" value="1"/>
</dbReference>
<dbReference type="Proteomes" id="UP000001593">
    <property type="component" value="Unassembled WGS sequence"/>
</dbReference>
<comment type="similarity">
    <text evidence="1">Belongs to the aerolysin family.</text>
</comment>
<accession>A7RL11</accession>
<keyword evidence="4" id="KW-0732">Signal</keyword>
<dbReference type="KEGG" id="nve:5519979"/>
<dbReference type="InterPro" id="IPR053280">
    <property type="entry name" value="Aerolysin-like_pore-former"/>
</dbReference>
<evidence type="ECO:0000259" key="5">
    <source>
        <dbReference type="SMART" id="SM00999"/>
    </source>
</evidence>
<dbReference type="Gene3D" id="3.30.412.10">
    <property type="entry name" value="Proaerolysin, chain A, domain 2"/>
    <property type="match status" value="2"/>
</dbReference>
<dbReference type="PANTHER" id="PTHR34007:SF1">
    <property type="entry name" value="AEROLYSIN-LIKE PROTEIN-RELATED"/>
    <property type="match status" value="1"/>
</dbReference>
<dbReference type="AlphaFoldDB" id="A7RL11"/>
<dbReference type="STRING" id="45351.A7RL11"/>
<name>A7RL11_NEMVE</name>
<dbReference type="SMART" id="SM00999">
    <property type="entry name" value="Aerolysin"/>
    <property type="match status" value="1"/>
</dbReference>